<feature type="compositionally biased region" description="Pro residues" evidence="1">
    <location>
        <begin position="8"/>
        <end position="22"/>
    </location>
</feature>
<organism evidence="2 3">
    <name type="scientific">Alligator mississippiensis</name>
    <name type="common">American alligator</name>
    <dbReference type="NCBI Taxonomy" id="8496"/>
    <lineage>
        <taxon>Eukaryota</taxon>
        <taxon>Metazoa</taxon>
        <taxon>Chordata</taxon>
        <taxon>Craniata</taxon>
        <taxon>Vertebrata</taxon>
        <taxon>Euteleostomi</taxon>
        <taxon>Archelosauria</taxon>
        <taxon>Archosauria</taxon>
        <taxon>Crocodylia</taxon>
        <taxon>Alligatoridae</taxon>
        <taxon>Alligatorinae</taxon>
        <taxon>Alligator</taxon>
    </lineage>
</organism>
<evidence type="ECO:0000313" key="2">
    <source>
        <dbReference type="EMBL" id="KYO48707.1"/>
    </source>
</evidence>
<sequence length="72" mass="7780">MRRASRGPAPPRPPGKPRPLPRPACRSTSGFPATLLRRDVTTPQTPEVELEIGRGAEVRAGERCRSGSSCED</sequence>
<dbReference type="EMBL" id="AKHW03000179">
    <property type="protein sequence ID" value="KYO48707.1"/>
    <property type="molecule type" value="Genomic_DNA"/>
</dbReference>
<evidence type="ECO:0000313" key="3">
    <source>
        <dbReference type="Proteomes" id="UP000050525"/>
    </source>
</evidence>
<dbReference type="Proteomes" id="UP000050525">
    <property type="component" value="Unassembled WGS sequence"/>
</dbReference>
<proteinExistence type="predicted"/>
<reference evidence="2 3" key="1">
    <citation type="journal article" date="2012" name="Genome Biol.">
        <title>Sequencing three crocodilian genomes to illuminate the evolution of archosaurs and amniotes.</title>
        <authorList>
            <person name="St John J.A."/>
            <person name="Braun E.L."/>
            <person name="Isberg S.R."/>
            <person name="Miles L.G."/>
            <person name="Chong A.Y."/>
            <person name="Gongora J."/>
            <person name="Dalzell P."/>
            <person name="Moran C."/>
            <person name="Bed'hom B."/>
            <person name="Abzhanov A."/>
            <person name="Burgess S.C."/>
            <person name="Cooksey A.M."/>
            <person name="Castoe T.A."/>
            <person name="Crawford N.G."/>
            <person name="Densmore L.D."/>
            <person name="Drew J.C."/>
            <person name="Edwards S.V."/>
            <person name="Faircloth B.C."/>
            <person name="Fujita M.K."/>
            <person name="Greenwold M.J."/>
            <person name="Hoffmann F.G."/>
            <person name="Howard J.M."/>
            <person name="Iguchi T."/>
            <person name="Janes D.E."/>
            <person name="Khan S.Y."/>
            <person name="Kohno S."/>
            <person name="de Koning A.J."/>
            <person name="Lance S.L."/>
            <person name="McCarthy F.M."/>
            <person name="McCormack J.E."/>
            <person name="Merchant M.E."/>
            <person name="Peterson D.G."/>
            <person name="Pollock D.D."/>
            <person name="Pourmand N."/>
            <person name="Raney B.J."/>
            <person name="Roessler K.A."/>
            <person name="Sanford J.R."/>
            <person name="Sawyer R.H."/>
            <person name="Schmidt C.J."/>
            <person name="Triplett E.W."/>
            <person name="Tuberville T.D."/>
            <person name="Venegas-Anaya M."/>
            <person name="Howard J.T."/>
            <person name="Jarvis E.D."/>
            <person name="Guillette L.J.Jr."/>
            <person name="Glenn T.C."/>
            <person name="Green R.E."/>
            <person name="Ray D.A."/>
        </authorList>
    </citation>
    <scope>NUCLEOTIDE SEQUENCE [LARGE SCALE GENOMIC DNA]</scope>
    <source>
        <strain evidence="2">KSC_2009_1</strain>
    </source>
</reference>
<keyword evidence="3" id="KW-1185">Reference proteome</keyword>
<comment type="caution">
    <text evidence="2">The sequence shown here is derived from an EMBL/GenBank/DDBJ whole genome shotgun (WGS) entry which is preliminary data.</text>
</comment>
<dbReference type="AlphaFoldDB" id="A0A151PHW3"/>
<feature type="region of interest" description="Disordered" evidence="1">
    <location>
        <begin position="1"/>
        <end position="54"/>
    </location>
</feature>
<gene>
    <name evidence="2" type="ORF">Y1Q_0004096</name>
</gene>
<name>A0A151PHW3_ALLMI</name>
<protein>
    <submittedName>
        <fullName evidence="2">Uncharacterized protein</fullName>
    </submittedName>
</protein>
<evidence type="ECO:0000256" key="1">
    <source>
        <dbReference type="SAM" id="MobiDB-lite"/>
    </source>
</evidence>
<accession>A0A151PHW3</accession>